<name>A0A1G6GWI0_9MICO</name>
<dbReference type="AlphaFoldDB" id="A0A1G6GWI0"/>
<dbReference type="Proteomes" id="UP000199039">
    <property type="component" value="Unassembled WGS sequence"/>
</dbReference>
<protein>
    <recommendedName>
        <fullName evidence="2">Urease accessory protein UreD</fullName>
    </recommendedName>
</protein>
<keyword evidence="2" id="KW-0963">Cytoplasm</keyword>
<dbReference type="EMBL" id="FMYH01000001">
    <property type="protein sequence ID" value="SDB86238.1"/>
    <property type="molecule type" value="Genomic_DNA"/>
</dbReference>
<dbReference type="Pfam" id="PF01774">
    <property type="entry name" value="UreD"/>
    <property type="match status" value="1"/>
</dbReference>
<dbReference type="OrthoDB" id="8677206at2"/>
<dbReference type="InterPro" id="IPR002669">
    <property type="entry name" value="UreD"/>
</dbReference>
<keyword evidence="4" id="KW-1185">Reference proteome</keyword>
<dbReference type="RefSeq" id="WP_093180573.1">
    <property type="nucleotide sequence ID" value="NZ_FMYH01000001.1"/>
</dbReference>
<dbReference type="HAMAP" id="MF_01384">
    <property type="entry name" value="UreD"/>
    <property type="match status" value="1"/>
</dbReference>
<gene>
    <name evidence="2" type="primary">ureD</name>
    <name evidence="3" type="ORF">SAMN05216410_0528</name>
</gene>
<evidence type="ECO:0000256" key="2">
    <source>
        <dbReference type="HAMAP-Rule" id="MF_01384"/>
    </source>
</evidence>
<sequence>MRAHARLRVELERDRYGGATTRVRRLRSEGPISLRPTNELLPGWAQDWGASAQEAATVRSMAAAAGPLGGDDWTLEIEVAEGATLLLGAVAATIILPGVHGGESRSDVTISVAQGGTLIWLPGAQIAARGCRHVAFNRIDLAEGARLYAHEEILLGRHREDPGSFRQRLRVAREGVPLYDQEIAVGPESPGWASTAVTGRRRALGTILVVDTDAERLDVLRVADPSTNPDTAVMRLDDTAAIVTSLAQDLTQLRQNMGSVDRWPRGGGLSAASEGARELRTEMVL</sequence>
<keyword evidence="2" id="KW-0996">Nickel insertion</keyword>
<reference evidence="3 4" key="1">
    <citation type="submission" date="2016-09" db="EMBL/GenBank/DDBJ databases">
        <authorList>
            <person name="Capua I."/>
            <person name="De Benedictis P."/>
            <person name="Joannis T."/>
            <person name="Lombin L.H."/>
            <person name="Cattoli G."/>
        </authorList>
    </citation>
    <scope>NUCLEOTIDE SEQUENCE [LARGE SCALE GENOMIC DNA]</scope>
    <source>
        <strain evidence="3 4">ISLP-3</strain>
    </source>
</reference>
<dbReference type="GO" id="GO:0016151">
    <property type="term" value="F:nickel cation binding"/>
    <property type="evidence" value="ECO:0007669"/>
    <property type="project" value="UniProtKB-UniRule"/>
</dbReference>
<proteinExistence type="inferred from homology"/>
<comment type="function">
    <text evidence="2">Required for maturation of urease via the functional incorporation of the urease nickel metallocenter.</text>
</comment>
<accession>A0A1G6GWI0</accession>
<comment type="subcellular location">
    <subcellularLocation>
        <location evidence="2">Cytoplasm</location>
    </subcellularLocation>
</comment>
<evidence type="ECO:0000313" key="4">
    <source>
        <dbReference type="Proteomes" id="UP000199039"/>
    </source>
</evidence>
<organism evidence="3 4">
    <name type="scientific">Sanguibacter gelidistatuariae</name>
    <dbReference type="NCBI Taxonomy" id="1814289"/>
    <lineage>
        <taxon>Bacteria</taxon>
        <taxon>Bacillati</taxon>
        <taxon>Actinomycetota</taxon>
        <taxon>Actinomycetes</taxon>
        <taxon>Micrococcales</taxon>
        <taxon>Sanguibacteraceae</taxon>
        <taxon>Sanguibacter</taxon>
    </lineage>
</organism>
<comment type="subunit">
    <text evidence="2">UreD, UreF and UreG form a complex that acts as a GTP-hydrolysis-dependent molecular chaperone, activating the urease apoprotein by helping to assemble the nickel containing metallocenter of UreC. The UreE protein probably delivers the nickel.</text>
</comment>
<keyword evidence="1 2" id="KW-0143">Chaperone</keyword>
<evidence type="ECO:0000313" key="3">
    <source>
        <dbReference type="EMBL" id="SDB86238.1"/>
    </source>
</evidence>
<evidence type="ECO:0000256" key="1">
    <source>
        <dbReference type="ARBA" id="ARBA00023186"/>
    </source>
</evidence>
<comment type="similarity">
    <text evidence="2">Belongs to the UreD family.</text>
</comment>
<dbReference type="GO" id="GO:0005737">
    <property type="term" value="C:cytoplasm"/>
    <property type="evidence" value="ECO:0007669"/>
    <property type="project" value="UniProtKB-SubCell"/>
</dbReference>
<dbReference type="STRING" id="1814289.SAMN05216410_0528"/>